<evidence type="ECO:0000313" key="1">
    <source>
        <dbReference type="EMBL" id="CUR58609.1"/>
    </source>
</evidence>
<proteinExistence type="predicted"/>
<reference evidence="1" key="1">
    <citation type="submission" date="2015-08" db="EMBL/GenBank/DDBJ databases">
        <authorList>
            <person name="Babu N.S."/>
            <person name="Beckwith C.J."/>
            <person name="Beseler K.G."/>
            <person name="Brison A."/>
            <person name="Carone J.V."/>
            <person name="Caskin T.P."/>
            <person name="Diamond M."/>
            <person name="Durham M.E."/>
            <person name="Foxe J.M."/>
            <person name="Go M."/>
            <person name="Henderson B.A."/>
            <person name="Jones I.B."/>
            <person name="McGettigan J.A."/>
            <person name="Micheletti S.J."/>
            <person name="Nasrallah M.E."/>
            <person name="Ortiz D."/>
            <person name="Piller C.R."/>
            <person name="Privatt S.R."/>
            <person name="Schneider S.L."/>
            <person name="Sharp S."/>
            <person name="Smith T.C."/>
            <person name="Stanton J.D."/>
            <person name="Ullery H.E."/>
            <person name="Wilson R.J."/>
            <person name="Serrano M.G."/>
            <person name="Buck G."/>
            <person name="Lee V."/>
            <person name="Wang Y."/>
            <person name="Carvalho R."/>
            <person name="Voegtly L."/>
            <person name="Shi R."/>
            <person name="Duckworth R."/>
            <person name="Johnson A."/>
            <person name="Loviza R."/>
            <person name="Walstead R."/>
            <person name="Shah Z."/>
            <person name="Kiflezghi M."/>
            <person name="Wade K."/>
            <person name="Ball S.L."/>
            <person name="Bradley K.W."/>
            <person name="Asai D.J."/>
            <person name="Bowman C.A."/>
            <person name="Russell D.A."/>
            <person name="Pope W.H."/>
            <person name="Jacobs-Sera D."/>
            <person name="Hendrix R.W."/>
            <person name="Hatfull G.F."/>
        </authorList>
    </citation>
    <scope>NUCLEOTIDE SEQUENCE</scope>
</reference>
<sequence>MSGLLGQDAAHVDAWGSVMLERVFHLGADGSLLPMVATPYPTAHQLNSLVQTHPEVVASEQMSTQPRRWALVLGSDAGTTGRQGVSLFVDQEAVPTLVSTRVADDEAQRRDAIGQILDLAANGLQRWPVDELRATFETTQRRAGFNPETVLDGLTEDPERFFGAVEGNLAAGRIRMVLVGHDRSVELRRIAELLNDQLTPAEVYVVELTHYVNASRGGAVLVPGVPGRTPITATHLATDGLEDEQPPSSAPETGQLVRLLGELAENAGLDLTSSPHTVAVSMGEGQVLASVDVEWGTFSMSLVHLGLDDADEVLRVLAGLTRARLDAVVPSVPAARVVDRWPEVRDLVVRLASGPQVSVPSARPSSDSA</sequence>
<dbReference type="EMBL" id="CZKA01000048">
    <property type="protein sequence ID" value="CUR58609.1"/>
    <property type="molecule type" value="Genomic_DNA"/>
</dbReference>
<protein>
    <submittedName>
        <fullName evidence="1">Uncharacterized protein</fullName>
    </submittedName>
</protein>
<gene>
    <name evidence="1" type="ORF">NOCA2520015</name>
</gene>
<accession>A0A2P2C9E2</accession>
<organism evidence="1">
    <name type="scientific">metagenome</name>
    <dbReference type="NCBI Taxonomy" id="256318"/>
    <lineage>
        <taxon>unclassified sequences</taxon>
        <taxon>metagenomes</taxon>
    </lineage>
</organism>
<dbReference type="AlphaFoldDB" id="A0A2P2C9E2"/>
<name>A0A2P2C9E2_9ZZZZ</name>